<evidence type="ECO:0000256" key="3">
    <source>
        <dbReference type="ARBA" id="ARBA00022691"/>
    </source>
</evidence>
<dbReference type="AlphaFoldDB" id="A0A0F9UG87"/>
<evidence type="ECO:0000256" key="5">
    <source>
        <dbReference type="ARBA" id="ARBA00023004"/>
    </source>
</evidence>
<dbReference type="NCBIfam" id="TIGR02495">
    <property type="entry name" value="NrdG2"/>
    <property type="match status" value="1"/>
</dbReference>
<comment type="cofactor">
    <cofactor evidence="1">
        <name>[4Fe-4S] cluster</name>
        <dbReference type="ChEBI" id="CHEBI:49883"/>
    </cofactor>
</comment>
<evidence type="ECO:0000256" key="1">
    <source>
        <dbReference type="ARBA" id="ARBA00001966"/>
    </source>
</evidence>
<dbReference type="SMART" id="SM00729">
    <property type="entry name" value="Elp3"/>
    <property type="match status" value="1"/>
</dbReference>
<dbReference type="InterPro" id="IPR034457">
    <property type="entry name" value="Organic_radical-activating"/>
</dbReference>
<dbReference type="SFLD" id="SFLDG01067">
    <property type="entry name" value="SPASM/twitch_domain_containing"/>
    <property type="match status" value="1"/>
</dbReference>
<evidence type="ECO:0000256" key="2">
    <source>
        <dbReference type="ARBA" id="ARBA00022485"/>
    </source>
</evidence>
<keyword evidence="5" id="KW-0408">Iron</keyword>
<comment type="caution">
    <text evidence="8">The sequence shown here is derived from an EMBL/GenBank/DDBJ whole genome shotgun (WGS) entry which is preliminary data.</text>
</comment>
<dbReference type="GO" id="GO:0003824">
    <property type="term" value="F:catalytic activity"/>
    <property type="evidence" value="ECO:0007669"/>
    <property type="project" value="InterPro"/>
</dbReference>
<dbReference type="EMBL" id="LAZR01000701">
    <property type="protein sequence ID" value="KKN60251.1"/>
    <property type="molecule type" value="Genomic_DNA"/>
</dbReference>
<dbReference type="Pfam" id="PF04055">
    <property type="entry name" value="Radical_SAM"/>
    <property type="match status" value="1"/>
</dbReference>
<protein>
    <recommendedName>
        <fullName evidence="7">Radical SAM core domain-containing protein</fullName>
    </recommendedName>
</protein>
<keyword evidence="3" id="KW-0949">S-adenosyl-L-methionine</keyword>
<keyword evidence="6" id="KW-0411">Iron-sulfur</keyword>
<dbReference type="GO" id="GO:0046872">
    <property type="term" value="F:metal ion binding"/>
    <property type="evidence" value="ECO:0007669"/>
    <property type="project" value="UniProtKB-KW"/>
</dbReference>
<dbReference type="InterPro" id="IPR012840">
    <property type="entry name" value="NrdG2"/>
</dbReference>
<dbReference type="InterPro" id="IPR006638">
    <property type="entry name" value="Elp3/MiaA/NifB-like_rSAM"/>
</dbReference>
<evidence type="ECO:0000256" key="4">
    <source>
        <dbReference type="ARBA" id="ARBA00022723"/>
    </source>
</evidence>
<gene>
    <name evidence="8" type="ORF">LCGC14_0533740</name>
</gene>
<dbReference type="CDD" id="cd01335">
    <property type="entry name" value="Radical_SAM"/>
    <property type="match status" value="1"/>
</dbReference>
<evidence type="ECO:0000313" key="8">
    <source>
        <dbReference type="EMBL" id="KKN60251.1"/>
    </source>
</evidence>
<evidence type="ECO:0000256" key="6">
    <source>
        <dbReference type="ARBA" id="ARBA00023014"/>
    </source>
</evidence>
<dbReference type="SUPFAM" id="SSF102114">
    <property type="entry name" value="Radical SAM enzymes"/>
    <property type="match status" value="1"/>
</dbReference>
<dbReference type="InterPro" id="IPR007197">
    <property type="entry name" value="rSAM"/>
</dbReference>
<dbReference type="InterPro" id="IPR058240">
    <property type="entry name" value="rSAM_sf"/>
</dbReference>
<keyword evidence="4" id="KW-0479">Metal-binding</keyword>
<proteinExistence type="predicted"/>
<reference evidence="8" key="1">
    <citation type="journal article" date="2015" name="Nature">
        <title>Complex archaea that bridge the gap between prokaryotes and eukaryotes.</title>
        <authorList>
            <person name="Spang A."/>
            <person name="Saw J.H."/>
            <person name="Jorgensen S.L."/>
            <person name="Zaremba-Niedzwiedzka K."/>
            <person name="Martijn J."/>
            <person name="Lind A.E."/>
            <person name="van Eijk R."/>
            <person name="Schleper C."/>
            <person name="Guy L."/>
            <person name="Ettema T.J."/>
        </authorList>
    </citation>
    <scope>NUCLEOTIDE SEQUENCE</scope>
</reference>
<sequence length="240" mass="26395">MGLGIKGFLPATMLDWDGKLATTLFSGGCNLRCPYCHNPELISSSTLPDIDFSLIEKHIKDKSGWLDGVVVTGGEPLVNPRITELLQRLKSLGCNIKLDTNGTLPGVLVELFKKKLVDYVALDVKSSLAKYRLVADSDLHQNIKKSMQLIVESGIPNEFRTTMVPGIVDAKDVLATLDLIKGGDAYFLQQFSSQQVLEPRANNIVKYPDKMLIELAEKCSNVIPTKVRGIAKKHSMKKAV</sequence>
<dbReference type="PROSITE" id="PS51918">
    <property type="entry name" value="RADICAL_SAM"/>
    <property type="match status" value="1"/>
</dbReference>
<evidence type="ECO:0000259" key="7">
    <source>
        <dbReference type="PROSITE" id="PS51918"/>
    </source>
</evidence>
<dbReference type="SFLD" id="SFLDS00029">
    <property type="entry name" value="Radical_SAM"/>
    <property type="match status" value="1"/>
</dbReference>
<dbReference type="PANTHER" id="PTHR30352">
    <property type="entry name" value="PYRUVATE FORMATE-LYASE-ACTIVATING ENZYME"/>
    <property type="match status" value="1"/>
</dbReference>
<accession>A0A0F9UG87</accession>
<dbReference type="SFLD" id="SFLDG01094">
    <property type="entry name" value="Uncharacterised_Radical_SAM_Su"/>
    <property type="match status" value="1"/>
</dbReference>
<feature type="domain" description="Radical SAM core" evidence="7">
    <location>
        <begin position="15"/>
        <end position="231"/>
    </location>
</feature>
<dbReference type="Gene3D" id="3.20.20.70">
    <property type="entry name" value="Aldolase class I"/>
    <property type="match status" value="1"/>
</dbReference>
<dbReference type="PANTHER" id="PTHR30352:SF13">
    <property type="entry name" value="GLYCYL-RADICAL ENZYME ACTIVATING ENZYME YJJW-RELATED"/>
    <property type="match status" value="1"/>
</dbReference>
<dbReference type="InterPro" id="IPR013785">
    <property type="entry name" value="Aldolase_TIM"/>
</dbReference>
<organism evidence="8">
    <name type="scientific">marine sediment metagenome</name>
    <dbReference type="NCBI Taxonomy" id="412755"/>
    <lineage>
        <taxon>unclassified sequences</taxon>
        <taxon>metagenomes</taxon>
        <taxon>ecological metagenomes</taxon>
    </lineage>
</organism>
<keyword evidence="2" id="KW-0004">4Fe-4S</keyword>
<dbReference type="GO" id="GO:0051539">
    <property type="term" value="F:4 iron, 4 sulfur cluster binding"/>
    <property type="evidence" value="ECO:0007669"/>
    <property type="project" value="UniProtKB-KW"/>
</dbReference>
<name>A0A0F9UG87_9ZZZZ</name>